<protein>
    <recommendedName>
        <fullName evidence="4">Alpha-1,4-glucan:maltose-1-phosphate maltosyltransferase</fullName>
        <shortName evidence="4">GMPMT</shortName>
        <ecNumber evidence="4">2.4.99.16</ecNumber>
    </recommendedName>
    <alternativeName>
        <fullName evidence="4">(1-&gt;4)-alpha-D-glucan:maltose-1-phosphate alpha-D-maltosyltransferase</fullName>
    </alternativeName>
</protein>
<dbReference type="Gene3D" id="3.20.20.80">
    <property type="entry name" value="Glycosidases"/>
    <property type="match status" value="1"/>
</dbReference>
<feature type="domain" description="Alpha-1,4-glucan:maltose-1-phosphate maltosyltransferase" evidence="5">
    <location>
        <begin position="8"/>
        <end position="192"/>
    </location>
</feature>
<dbReference type="EMBL" id="CP019454">
    <property type="protein sequence ID" value="AUW94568.1"/>
    <property type="molecule type" value="Genomic_DNA"/>
</dbReference>
<dbReference type="InterPro" id="IPR026585">
    <property type="entry name" value="GlgE"/>
</dbReference>
<feature type="binding site" evidence="4">
    <location>
        <position position="310"/>
    </location>
    <ligand>
        <name>alpha-maltose 1-phosphate</name>
        <dbReference type="ChEBI" id="CHEBI:63576"/>
    </ligand>
</feature>
<dbReference type="InterPro" id="IPR049171">
    <property type="entry name" value="GLGE_C"/>
</dbReference>
<feature type="binding site" evidence="4">
    <location>
        <position position="345"/>
    </location>
    <ligand>
        <name>alpha-maltose 1-phosphate</name>
        <dbReference type="ChEBI" id="CHEBI:63576"/>
    </ligand>
</feature>
<comment type="subunit">
    <text evidence="4">Homodimer.</text>
</comment>
<dbReference type="SUPFAM" id="SSF51445">
    <property type="entry name" value="(Trans)glycosidases"/>
    <property type="match status" value="1"/>
</dbReference>
<feature type="binding site" evidence="4">
    <location>
        <position position="382"/>
    </location>
    <ligand>
        <name>alpha-maltose 1-phosphate</name>
        <dbReference type="ChEBI" id="CHEBI:63576"/>
    </ligand>
</feature>
<evidence type="ECO:0000313" key="8">
    <source>
        <dbReference type="Proteomes" id="UP000325292"/>
    </source>
</evidence>
<sequence>MEMKRPARVLVLNVSPSVDCGRFPIKRIVHDTVTVSADLVADGHDVVRGRLAYRVRPDGLWQFVPLAHQGNDRYQGTFKTTTVGVYEYRVEGYIDAYATWRERFEKKRAINQDLPRELAQLAQIIAQHLAMASSLPEDVRIQLAQVQQQLESLDVEAAADLATSKVLQDLMLKAQDDQDVGRSEIFLVRVDRPRALFGAWYEFFPRSCAREGSRHGTFAESEPFLEYVAGLGFDVVYLPPIHPIGTIHRKGVNNHTTAKASDPGSPWAIGSAQGGHLAIEPSLGTLADFDHFHQSVQQLGMELAMDITFQCAPDHPWVQEHPEWFSHFPDGSIQYAENPPKKYEDVYPLNFDTPAWQALWEALKDVVKFWADRGVRIFRVDNPHTKPLAFWEWLIGQIQAQYPDAIFLSEAFTRPKLMYALSKAGFSQSYTYFAWRNTPADLRQYLMELTRTEVKEFFRPNFWPNTPDILPEFLQTPNVTAFAIRLILAATLAASYGIYGPAYELLESRPVRPGSEEYDHSEKYEIRHWDLSQTPNLQHLIRQVNAIRHQEAALHNNHSLEFHGCDNPMLLVYSKQSQVDGRVLLMVVNTDPVYTQSGWTALNMQILGMADDAVYIVHDLLTDARYEWRGPYNYVELRPDSYNAHIFRIEAKEGI</sequence>
<dbReference type="Pfam" id="PF11896">
    <property type="entry name" value="GlgE_dom_N_S"/>
    <property type="match status" value="1"/>
</dbReference>
<evidence type="ECO:0000313" key="7">
    <source>
        <dbReference type="EMBL" id="AUW94568.1"/>
    </source>
</evidence>
<keyword evidence="1 4" id="KW-0328">Glycosyltransferase</keyword>
<accession>A0ABM6RSX1</accession>
<dbReference type="Gene3D" id="1.20.58.80">
    <property type="entry name" value="Phosphotransferase system, lactose/cellobiose-type IIA subunit"/>
    <property type="match status" value="1"/>
</dbReference>
<evidence type="ECO:0000259" key="6">
    <source>
        <dbReference type="Pfam" id="PF21702"/>
    </source>
</evidence>
<dbReference type="HAMAP" id="MF_02124">
    <property type="entry name" value="GlgE"/>
    <property type="match status" value="1"/>
</dbReference>
<feature type="domain" description="Alpha-1,4-glucan:maltose-1-phosphate maltosyltransferase C-terminal" evidence="6">
    <location>
        <begin position="562"/>
        <end position="649"/>
    </location>
</feature>
<feature type="binding site" evidence="4">
    <location>
        <position position="250"/>
    </location>
    <ligand>
        <name>alpha-maltose 1-phosphate</name>
        <dbReference type="ChEBI" id="CHEBI:63576"/>
    </ligand>
</feature>
<feature type="site" description="Transition state stabilizer" evidence="4">
    <location>
        <position position="468"/>
    </location>
</feature>
<keyword evidence="2 4" id="KW-0808">Transferase</keyword>
<dbReference type="InterPro" id="IPR013780">
    <property type="entry name" value="Glyco_hydro_b"/>
</dbReference>
<dbReference type="InterPro" id="IPR013783">
    <property type="entry name" value="Ig-like_fold"/>
</dbReference>
<dbReference type="Proteomes" id="UP000325292">
    <property type="component" value="Chromosome"/>
</dbReference>
<dbReference type="InterPro" id="IPR021828">
    <property type="entry name" value="GlgE_dom_N/S"/>
</dbReference>
<dbReference type="InterPro" id="IPR017853">
    <property type="entry name" value="GH"/>
</dbReference>
<feature type="binding site" evidence="4">
    <location>
        <begin position="523"/>
        <end position="524"/>
    </location>
    <ligand>
        <name>alpha-maltose 1-phosphate</name>
        <dbReference type="ChEBI" id="CHEBI:63576"/>
    </ligand>
</feature>
<evidence type="ECO:0000256" key="3">
    <source>
        <dbReference type="ARBA" id="ARBA00023277"/>
    </source>
</evidence>
<comment type="catalytic activity">
    <reaction evidence="4">
        <text>alpha-maltose 1-phosphate + [(1-&gt;4)-alpha-D-glucosyl](n) = [(1-&gt;4)-alpha-D-glucosyl](n+2) + phosphate</text>
        <dbReference type="Rhea" id="RHEA:42692"/>
        <dbReference type="Rhea" id="RHEA-COMP:9584"/>
        <dbReference type="Rhea" id="RHEA-COMP:10183"/>
        <dbReference type="ChEBI" id="CHEBI:15444"/>
        <dbReference type="ChEBI" id="CHEBI:43474"/>
        <dbReference type="ChEBI" id="CHEBI:63576"/>
        <dbReference type="EC" id="2.4.99.16"/>
    </reaction>
</comment>
<feature type="active site" description="Proton donor" evidence="4">
    <location>
        <position position="410"/>
    </location>
</feature>
<dbReference type="PANTHER" id="PTHR47786">
    <property type="entry name" value="ALPHA-1,4-GLUCAN:MALTOSE-1-PHOSPHATE MALTOSYLTRANSFERASE"/>
    <property type="match status" value="1"/>
</dbReference>
<evidence type="ECO:0000256" key="1">
    <source>
        <dbReference type="ARBA" id="ARBA00022676"/>
    </source>
</evidence>
<dbReference type="Gene3D" id="2.60.40.1180">
    <property type="entry name" value="Golgi alpha-mannosidase II"/>
    <property type="match status" value="1"/>
</dbReference>
<evidence type="ECO:0000256" key="2">
    <source>
        <dbReference type="ARBA" id="ARBA00022679"/>
    </source>
</evidence>
<proteinExistence type="inferred from homology"/>
<evidence type="ECO:0000256" key="4">
    <source>
        <dbReference type="HAMAP-Rule" id="MF_02124"/>
    </source>
</evidence>
<reference evidence="7 8" key="1">
    <citation type="journal article" date="2019" name="Sci. Rep.">
        <title>Sulfobacillus thermotolerans: new insights into resistance and metabolic capacities of acidophilic chemolithotrophs.</title>
        <authorList>
            <person name="Panyushkina A.E."/>
            <person name="Babenko V.V."/>
            <person name="Nikitina A.S."/>
            <person name="Selezneva O.V."/>
            <person name="Tsaplina I.A."/>
            <person name="Letarova M.A."/>
            <person name="Kostryukova E.S."/>
            <person name="Letarov A.V."/>
        </authorList>
    </citation>
    <scope>NUCLEOTIDE SEQUENCE [LARGE SCALE GENOMIC DNA]</scope>
    <source>
        <strain evidence="7 8">Kr1</strain>
    </source>
</reference>
<comment type="function">
    <text evidence="4">Maltosyltransferase that uses maltose 1-phosphate (M1P) as the sugar donor to elongate linear or branched alpha-(1-&gt;4)-glucans. Is involved in a branched alpha-glucan biosynthetic pathway from trehalose, together with TreS, Mak and GlgB.</text>
</comment>
<dbReference type="Gene3D" id="2.60.40.10">
    <property type="entry name" value="Immunoglobulins"/>
    <property type="match status" value="1"/>
</dbReference>
<organism evidence="7 8">
    <name type="scientific">Sulfobacillus thermotolerans</name>
    <dbReference type="NCBI Taxonomy" id="338644"/>
    <lineage>
        <taxon>Bacteria</taxon>
        <taxon>Bacillati</taxon>
        <taxon>Bacillota</taxon>
        <taxon>Clostridia</taxon>
        <taxon>Eubacteriales</taxon>
        <taxon>Clostridiales Family XVII. Incertae Sedis</taxon>
        <taxon>Sulfobacillus</taxon>
    </lineage>
</organism>
<dbReference type="Pfam" id="PF21702">
    <property type="entry name" value="GLGE_C"/>
    <property type="match status" value="1"/>
</dbReference>
<name>A0ABM6RSX1_9FIRM</name>
<feature type="active site" description="Nucleophile" evidence="4">
    <location>
        <position position="381"/>
    </location>
</feature>
<gene>
    <name evidence="4" type="primary">glgE</name>
    <name evidence="7" type="ORF">BXT84_11955</name>
</gene>
<keyword evidence="8" id="KW-1185">Reference proteome</keyword>
<evidence type="ECO:0000259" key="5">
    <source>
        <dbReference type="Pfam" id="PF11896"/>
    </source>
</evidence>
<dbReference type="PANTHER" id="PTHR47786:SF2">
    <property type="entry name" value="GLYCOSYL HYDROLASE FAMILY 13 CATALYTIC DOMAIN-CONTAINING PROTEIN"/>
    <property type="match status" value="1"/>
</dbReference>
<keyword evidence="3 4" id="KW-0119">Carbohydrate metabolism</keyword>
<dbReference type="CDD" id="cd11344">
    <property type="entry name" value="AmyAc_GlgE_like"/>
    <property type="match status" value="1"/>
</dbReference>
<dbReference type="EC" id="2.4.99.16" evidence="4"/>
<comment type="similarity">
    <text evidence="4">Belongs to the glycosyl hydrolase 13 family. GlgE subfamily.</text>
</comment>